<dbReference type="Gene3D" id="3.40.50.720">
    <property type="entry name" value="NAD(P)-binding Rossmann-like Domain"/>
    <property type="match status" value="1"/>
</dbReference>
<evidence type="ECO:0000259" key="3">
    <source>
        <dbReference type="Pfam" id="PF05368"/>
    </source>
</evidence>
<feature type="domain" description="NmrA-like" evidence="3">
    <location>
        <begin position="2"/>
        <end position="310"/>
    </location>
</feature>
<dbReference type="InterPro" id="IPR008030">
    <property type="entry name" value="NmrA-like"/>
</dbReference>
<dbReference type="AlphaFoldDB" id="A0A6A6GTW8"/>
<dbReference type="Gene3D" id="3.90.25.10">
    <property type="entry name" value="UDP-galactose 4-epimerase, domain 1"/>
    <property type="match status" value="1"/>
</dbReference>
<dbReference type="InterPro" id="IPR051164">
    <property type="entry name" value="NmrA-like_oxidored"/>
</dbReference>
<organism evidence="4 5">
    <name type="scientific">Viridothelium virens</name>
    <name type="common">Speckled blister lichen</name>
    <name type="synonym">Trypethelium virens</name>
    <dbReference type="NCBI Taxonomy" id="1048519"/>
    <lineage>
        <taxon>Eukaryota</taxon>
        <taxon>Fungi</taxon>
        <taxon>Dikarya</taxon>
        <taxon>Ascomycota</taxon>
        <taxon>Pezizomycotina</taxon>
        <taxon>Dothideomycetes</taxon>
        <taxon>Dothideomycetes incertae sedis</taxon>
        <taxon>Trypetheliales</taxon>
        <taxon>Trypetheliaceae</taxon>
        <taxon>Viridothelium</taxon>
    </lineage>
</organism>
<dbReference type="InterPro" id="IPR036291">
    <property type="entry name" value="NAD(P)-bd_dom_sf"/>
</dbReference>
<name>A0A6A6GTW8_VIRVR</name>
<evidence type="ECO:0000256" key="2">
    <source>
        <dbReference type="ARBA" id="ARBA00022857"/>
    </source>
</evidence>
<dbReference type="SUPFAM" id="SSF51735">
    <property type="entry name" value="NAD(P)-binding Rossmann-fold domains"/>
    <property type="match status" value="1"/>
</dbReference>
<dbReference type="Proteomes" id="UP000800092">
    <property type="component" value="Unassembled WGS sequence"/>
</dbReference>
<evidence type="ECO:0000313" key="4">
    <source>
        <dbReference type="EMBL" id="KAF2229008.1"/>
    </source>
</evidence>
<dbReference type="OrthoDB" id="3358371at2759"/>
<protein>
    <submittedName>
        <fullName evidence="4">Putative hscarg dehydrogenase</fullName>
    </submittedName>
</protein>
<dbReference type="EMBL" id="ML991880">
    <property type="protein sequence ID" value="KAF2229008.1"/>
    <property type="molecule type" value="Genomic_DNA"/>
</dbReference>
<dbReference type="CDD" id="cd05251">
    <property type="entry name" value="NmrA_like_SDR_a"/>
    <property type="match status" value="1"/>
</dbReference>
<evidence type="ECO:0000256" key="1">
    <source>
        <dbReference type="ARBA" id="ARBA00006328"/>
    </source>
</evidence>
<keyword evidence="5" id="KW-1185">Reference proteome</keyword>
<dbReference type="PANTHER" id="PTHR42748">
    <property type="entry name" value="NITROGEN METABOLITE REPRESSION PROTEIN NMRA FAMILY MEMBER"/>
    <property type="match status" value="1"/>
</dbReference>
<dbReference type="Pfam" id="PF05368">
    <property type="entry name" value="NmrA"/>
    <property type="match status" value="1"/>
</dbReference>
<gene>
    <name evidence="4" type="ORF">EV356DRAFT_456668</name>
</gene>
<dbReference type="GO" id="GO:0005634">
    <property type="term" value="C:nucleus"/>
    <property type="evidence" value="ECO:0007669"/>
    <property type="project" value="TreeGrafter"/>
</dbReference>
<accession>A0A6A6GTW8</accession>
<sequence>MAKLIVVVGVTGAQGSSVAHTFLRLPGWRVRGITRNPSGLVAQALATEGVELIKADLDDKHSLSPAFEDANVIFSNTDFFLPFQNAMGSKEITGGRTIYEYAYDTEVAQGTNIAEAASSPTVLKTLERFIYSSLSEARKWSGGKYKHVYHFDSKAETIRNIQSRFPAVAERMSFVQIGHYVTNWKNFPALAPQKQSDGSFILARPSPPETPVPFVVPHQDTGPFVKALVDLPPGTHLWGVSELMTFPEWAKTWGDTLGHKIEFKQVSDEEFWQGVPEEFKNEISEGFAYADEFGYTGGDPEVQTAAQLGIEIPCTSMAEYIKNEDWSSVV</sequence>
<comment type="similarity">
    <text evidence="1">Belongs to the NmrA-type oxidoreductase family.</text>
</comment>
<evidence type="ECO:0000313" key="5">
    <source>
        <dbReference type="Proteomes" id="UP000800092"/>
    </source>
</evidence>
<keyword evidence="2" id="KW-0521">NADP</keyword>
<reference evidence="4" key="1">
    <citation type="journal article" date="2020" name="Stud. Mycol.">
        <title>101 Dothideomycetes genomes: a test case for predicting lifestyles and emergence of pathogens.</title>
        <authorList>
            <person name="Haridas S."/>
            <person name="Albert R."/>
            <person name="Binder M."/>
            <person name="Bloem J."/>
            <person name="Labutti K."/>
            <person name="Salamov A."/>
            <person name="Andreopoulos B."/>
            <person name="Baker S."/>
            <person name="Barry K."/>
            <person name="Bills G."/>
            <person name="Bluhm B."/>
            <person name="Cannon C."/>
            <person name="Castanera R."/>
            <person name="Culley D."/>
            <person name="Daum C."/>
            <person name="Ezra D."/>
            <person name="Gonzalez J."/>
            <person name="Henrissat B."/>
            <person name="Kuo A."/>
            <person name="Liang C."/>
            <person name="Lipzen A."/>
            <person name="Lutzoni F."/>
            <person name="Magnuson J."/>
            <person name="Mondo S."/>
            <person name="Nolan M."/>
            <person name="Ohm R."/>
            <person name="Pangilinan J."/>
            <person name="Park H.-J."/>
            <person name="Ramirez L."/>
            <person name="Alfaro M."/>
            <person name="Sun H."/>
            <person name="Tritt A."/>
            <person name="Yoshinaga Y."/>
            <person name="Zwiers L.-H."/>
            <person name="Turgeon B."/>
            <person name="Goodwin S."/>
            <person name="Spatafora J."/>
            <person name="Crous P."/>
            <person name="Grigoriev I."/>
        </authorList>
    </citation>
    <scope>NUCLEOTIDE SEQUENCE</scope>
    <source>
        <strain evidence="4">Tuck. ex Michener</strain>
    </source>
</reference>
<proteinExistence type="inferred from homology"/>
<dbReference type="PANTHER" id="PTHR42748:SF26">
    <property type="entry name" value="NMRA-LIKE DOMAIN-CONTAINING PROTEIN"/>
    <property type="match status" value="1"/>
</dbReference>